<comment type="caution">
    <text evidence="7">The sequence shown here is derived from an EMBL/GenBank/DDBJ whole genome shotgun (WGS) entry which is preliminary data.</text>
</comment>
<dbReference type="Proteomes" id="UP000178450">
    <property type="component" value="Unassembled WGS sequence"/>
</dbReference>
<dbReference type="AlphaFoldDB" id="A0A1F7KEK4"/>
<organism evidence="7 8">
    <name type="scientific">Candidatus Roizmanbacteria bacterium RIFOXYA1_FULL_41_12</name>
    <dbReference type="NCBI Taxonomy" id="1802082"/>
    <lineage>
        <taxon>Bacteria</taxon>
        <taxon>Candidatus Roizmaniibacteriota</taxon>
    </lineage>
</organism>
<dbReference type="EMBL" id="MGBG01000008">
    <property type="protein sequence ID" value="OGK66296.1"/>
    <property type="molecule type" value="Genomic_DNA"/>
</dbReference>
<evidence type="ECO:0000256" key="4">
    <source>
        <dbReference type="ARBA" id="ARBA00023015"/>
    </source>
</evidence>
<evidence type="ECO:0000313" key="8">
    <source>
        <dbReference type="Proteomes" id="UP000178450"/>
    </source>
</evidence>
<keyword evidence="3" id="KW-0694">RNA-binding</keyword>
<evidence type="ECO:0000256" key="2">
    <source>
        <dbReference type="ARBA" id="ARBA00022814"/>
    </source>
</evidence>
<dbReference type="InterPro" id="IPR035926">
    <property type="entry name" value="NusB-like_sf"/>
</dbReference>
<evidence type="ECO:0000256" key="1">
    <source>
        <dbReference type="ARBA" id="ARBA00005952"/>
    </source>
</evidence>
<proteinExistence type="inferred from homology"/>
<gene>
    <name evidence="7" type="ORF">A2209_01970</name>
</gene>
<dbReference type="GO" id="GO:0005829">
    <property type="term" value="C:cytosol"/>
    <property type="evidence" value="ECO:0007669"/>
    <property type="project" value="TreeGrafter"/>
</dbReference>
<evidence type="ECO:0000313" key="7">
    <source>
        <dbReference type="EMBL" id="OGK66296.1"/>
    </source>
</evidence>
<keyword evidence="2" id="KW-0889">Transcription antitermination</keyword>
<name>A0A1F7KEK4_9BACT</name>
<dbReference type="InterPro" id="IPR006027">
    <property type="entry name" value="NusB_RsmB_TIM44"/>
</dbReference>
<sequence>MKTDKDPRHLKRIRLFKALYSRQFPNTKAGRLNNQETLEFKLITEHLESINQLIDRYSTKFGVSKMSKLDLSILQLGVYELTVSKKEPVKVVIDECIELAKEFGGTRSPNLINGILGKLIENKNEDQN</sequence>
<keyword evidence="4" id="KW-0805">Transcription regulation</keyword>
<feature type="domain" description="NusB/RsmB/TIM44" evidence="6">
    <location>
        <begin position="43"/>
        <end position="120"/>
    </location>
</feature>
<dbReference type="GO" id="GO:0006353">
    <property type="term" value="P:DNA-templated transcription termination"/>
    <property type="evidence" value="ECO:0007669"/>
    <property type="project" value="InterPro"/>
</dbReference>
<reference evidence="7 8" key="1">
    <citation type="journal article" date="2016" name="Nat. Commun.">
        <title>Thousands of microbial genomes shed light on interconnected biogeochemical processes in an aquifer system.</title>
        <authorList>
            <person name="Anantharaman K."/>
            <person name="Brown C.T."/>
            <person name="Hug L.A."/>
            <person name="Sharon I."/>
            <person name="Castelle C.J."/>
            <person name="Probst A.J."/>
            <person name="Thomas B.C."/>
            <person name="Singh A."/>
            <person name="Wilkins M.J."/>
            <person name="Karaoz U."/>
            <person name="Brodie E.L."/>
            <person name="Williams K.H."/>
            <person name="Hubbard S.S."/>
            <person name="Banfield J.F."/>
        </authorList>
    </citation>
    <scope>NUCLEOTIDE SEQUENCE [LARGE SCALE GENOMIC DNA]</scope>
</reference>
<protein>
    <recommendedName>
        <fullName evidence="6">NusB/RsmB/TIM44 domain-containing protein</fullName>
    </recommendedName>
</protein>
<dbReference type="PANTHER" id="PTHR11078:SF3">
    <property type="entry name" value="ANTITERMINATION NUSB DOMAIN-CONTAINING PROTEIN"/>
    <property type="match status" value="1"/>
</dbReference>
<dbReference type="InterPro" id="IPR011605">
    <property type="entry name" value="NusB_fam"/>
</dbReference>
<keyword evidence="5" id="KW-0804">Transcription</keyword>
<dbReference type="Gene3D" id="1.10.940.10">
    <property type="entry name" value="NusB-like"/>
    <property type="match status" value="1"/>
</dbReference>
<dbReference type="SUPFAM" id="SSF48013">
    <property type="entry name" value="NusB-like"/>
    <property type="match status" value="1"/>
</dbReference>
<evidence type="ECO:0000256" key="5">
    <source>
        <dbReference type="ARBA" id="ARBA00023163"/>
    </source>
</evidence>
<dbReference type="GO" id="GO:0031564">
    <property type="term" value="P:transcription antitermination"/>
    <property type="evidence" value="ECO:0007669"/>
    <property type="project" value="UniProtKB-KW"/>
</dbReference>
<evidence type="ECO:0000259" key="6">
    <source>
        <dbReference type="Pfam" id="PF01029"/>
    </source>
</evidence>
<dbReference type="GO" id="GO:0003723">
    <property type="term" value="F:RNA binding"/>
    <property type="evidence" value="ECO:0007669"/>
    <property type="project" value="UniProtKB-KW"/>
</dbReference>
<accession>A0A1F7KEK4</accession>
<evidence type="ECO:0000256" key="3">
    <source>
        <dbReference type="ARBA" id="ARBA00022884"/>
    </source>
</evidence>
<comment type="similarity">
    <text evidence="1">Belongs to the NusB family.</text>
</comment>
<dbReference type="Pfam" id="PF01029">
    <property type="entry name" value="NusB"/>
    <property type="match status" value="1"/>
</dbReference>
<dbReference type="PANTHER" id="PTHR11078">
    <property type="entry name" value="N UTILIZATION SUBSTANCE PROTEIN B-RELATED"/>
    <property type="match status" value="1"/>
</dbReference>